<dbReference type="EMBL" id="NKQK01000008">
    <property type="protein sequence ID" value="PSS24325.1"/>
    <property type="molecule type" value="Genomic_DNA"/>
</dbReference>
<dbReference type="SUPFAM" id="SSF53271">
    <property type="entry name" value="PRTase-like"/>
    <property type="match status" value="1"/>
</dbReference>
<feature type="compositionally biased region" description="Polar residues" evidence="4">
    <location>
        <begin position="430"/>
        <end position="443"/>
    </location>
</feature>
<keyword evidence="3" id="KW-0175">Coiled coil</keyword>
<evidence type="ECO:0000259" key="5">
    <source>
        <dbReference type="Pfam" id="PF14303"/>
    </source>
</evidence>
<dbReference type="PANTHER" id="PTHR19278">
    <property type="entry name" value="OROTATE PHOSPHORIBOSYLTRANSFERASE"/>
    <property type="match status" value="1"/>
</dbReference>
<dbReference type="CDD" id="cd06223">
    <property type="entry name" value="PRTases_typeI"/>
    <property type="match status" value="1"/>
</dbReference>
<evidence type="ECO:0000313" key="6">
    <source>
        <dbReference type="EMBL" id="PSS24325.1"/>
    </source>
</evidence>
<dbReference type="Gene3D" id="3.40.50.2020">
    <property type="match status" value="1"/>
</dbReference>
<evidence type="ECO:0000313" key="7">
    <source>
        <dbReference type="Proteomes" id="UP000241394"/>
    </source>
</evidence>
<dbReference type="Pfam" id="PF14303">
    <property type="entry name" value="NAM-associated"/>
    <property type="match status" value="1"/>
</dbReference>
<reference evidence="7" key="2">
    <citation type="journal article" date="2018" name="BMC Genomics">
        <title>A manually annotated Actinidia chinensis var. chinensis (kiwifruit) genome highlights the challenges associated with draft genomes and gene prediction in plants.</title>
        <authorList>
            <person name="Pilkington S.M."/>
            <person name="Crowhurst R."/>
            <person name="Hilario E."/>
            <person name="Nardozza S."/>
            <person name="Fraser L."/>
            <person name="Peng Y."/>
            <person name="Gunaseelan K."/>
            <person name="Simpson R."/>
            <person name="Tahir J."/>
            <person name="Deroles S.C."/>
            <person name="Templeton K."/>
            <person name="Luo Z."/>
            <person name="Davy M."/>
            <person name="Cheng C."/>
            <person name="McNeilage M."/>
            <person name="Scaglione D."/>
            <person name="Liu Y."/>
            <person name="Zhang Q."/>
            <person name="Datson P."/>
            <person name="De Silva N."/>
            <person name="Gardiner S.E."/>
            <person name="Bassett H."/>
            <person name="Chagne D."/>
            <person name="McCallum J."/>
            <person name="Dzierzon H."/>
            <person name="Deng C."/>
            <person name="Wang Y.Y."/>
            <person name="Barron L."/>
            <person name="Manako K."/>
            <person name="Bowen J."/>
            <person name="Foster T.M."/>
            <person name="Erridge Z.A."/>
            <person name="Tiffin H."/>
            <person name="Waite C.N."/>
            <person name="Davies K.M."/>
            <person name="Grierson E.P."/>
            <person name="Laing W.A."/>
            <person name="Kirk R."/>
            <person name="Chen X."/>
            <person name="Wood M."/>
            <person name="Montefiori M."/>
            <person name="Brummell D.A."/>
            <person name="Schwinn K.E."/>
            <person name="Catanach A."/>
            <person name="Fullerton C."/>
            <person name="Li D."/>
            <person name="Meiyalaghan S."/>
            <person name="Nieuwenhuizen N."/>
            <person name="Read N."/>
            <person name="Prakash R."/>
            <person name="Hunter D."/>
            <person name="Zhang H."/>
            <person name="McKenzie M."/>
            <person name="Knabel M."/>
            <person name="Harris A."/>
            <person name="Allan A.C."/>
            <person name="Gleave A."/>
            <person name="Chen A."/>
            <person name="Janssen B.J."/>
            <person name="Plunkett B."/>
            <person name="Ampomah-Dwamena C."/>
            <person name="Voogd C."/>
            <person name="Leif D."/>
            <person name="Lafferty D."/>
            <person name="Souleyre E.J.F."/>
            <person name="Varkonyi-Gasic E."/>
            <person name="Gambi F."/>
            <person name="Hanley J."/>
            <person name="Yao J.L."/>
            <person name="Cheung J."/>
            <person name="David K.M."/>
            <person name="Warren B."/>
            <person name="Marsh K."/>
            <person name="Snowden K.C."/>
            <person name="Lin-Wang K."/>
            <person name="Brian L."/>
            <person name="Martinez-Sanchez M."/>
            <person name="Wang M."/>
            <person name="Ileperuma N."/>
            <person name="Macnee N."/>
            <person name="Campin R."/>
            <person name="McAtee P."/>
            <person name="Drummond R.S.M."/>
            <person name="Espley R.V."/>
            <person name="Ireland H.S."/>
            <person name="Wu R."/>
            <person name="Atkinson R.G."/>
            <person name="Karunairetnam S."/>
            <person name="Bulley S."/>
            <person name="Chunkath S."/>
            <person name="Hanley Z."/>
            <person name="Storey R."/>
            <person name="Thrimawithana A.H."/>
            <person name="Thomson S."/>
            <person name="David C."/>
            <person name="Testolin R."/>
            <person name="Huang H."/>
            <person name="Hellens R.P."/>
            <person name="Schaffer R.J."/>
        </authorList>
    </citation>
    <scope>NUCLEOTIDE SEQUENCE [LARGE SCALE GENOMIC DNA]</scope>
    <source>
        <strain evidence="7">cv. Red5</strain>
    </source>
</reference>
<feature type="region of interest" description="Disordered" evidence="4">
    <location>
        <begin position="420"/>
        <end position="447"/>
    </location>
</feature>
<dbReference type="AlphaFoldDB" id="A0A2R6R9U7"/>
<evidence type="ECO:0000256" key="1">
    <source>
        <dbReference type="ARBA" id="ARBA00004725"/>
    </source>
</evidence>
<sequence length="574" mass="64808">MSSPTTMESLILQLHDISAVKFGDFKLKSGVSSPISIDLRPIVSYPALLLQISQTLISFLPSPSPYHLLCAVPYTALPIATCISTAADIPMLIRTATAIDGVFSGGQICLVVVDDLDTGGASVLETAAALREAGMRVAEAAAVVDQEQGGRENLAENGIALHAMVKVSEMVRVLKERGRVSEEMESSVLKFLEENRKVAAASVRIPYEERSKMAKNPTMVQKESQLRLADVDTAAELLDIADKMDSQGGDTYYANLLSESSNHEDELRMEFSNQRNQASHISQKSGSTTNRSQRGTNFTIEEDILLISAWLNISLDAVQGNEQKHKTYWLRVWEYFHEHKKVVSDRTQTSLMHRWSTIQIATNKFCGCYAQIESKHNSDVAEKDQVIQAKIMYRELYGSSFPFEHCWNELRYHPKWLDESQRKRPKKNRSATPYTSAPSTPDTINILGDEEASHDTSVDLERPSSNKVENDLLTKRKSKDLANDYKSSPLAVLLHDLKEEETKMNEKKMEMYEKTYLQEQERLALEQQKLALTQLKEEERIMLMDTSGMPDHQAEYYRRRQMKIIGKGFTNVNN</sequence>
<dbReference type="GO" id="GO:0019856">
    <property type="term" value="P:pyrimidine nucleobase biosynthetic process"/>
    <property type="evidence" value="ECO:0007669"/>
    <property type="project" value="TreeGrafter"/>
</dbReference>
<dbReference type="PANTHER" id="PTHR19278:SF9">
    <property type="entry name" value="URIDINE 5'-MONOPHOSPHATE SYNTHASE"/>
    <property type="match status" value="1"/>
</dbReference>
<evidence type="ECO:0000256" key="3">
    <source>
        <dbReference type="SAM" id="Coils"/>
    </source>
</evidence>
<dbReference type="GO" id="GO:0006222">
    <property type="term" value="P:UMP biosynthetic process"/>
    <property type="evidence" value="ECO:0007669"/>
    <property type="project" value="TreeGrafter"/>
</dbReference>
<accession>A0A2R6R9U7</accession>
<dbReference type="OrthoDB" id="2507178at2759"/>
<feature type="domain" description="No apical meristem-associated C-terminal" evidence="5">
    <location>
        <begin position="401"/>
        <end position="564"/>
    </location>
</feature>
<dbReference type="InterPro" id="IPR029057">
    <property type="entry name" value="PRTase-like"/>
</dbReference>
<dbReference type="InParanoid" id="A0A2R6R9U7"/>
<proteinExistence type="predicted"/>
<dbReference type="OMA" id="ATHIGAK"/>
<keyword evidence="2" id="KW-0665">Pyrimidine biosynthesis</keyword>
<dbReference type="GO" id="GO:0004590">
    <property type="term" value="F:orotidine-5'-phosphate decarboxylase activity"/>
    <property type="evidence" value="ECO:0007669"/>
    <property type="project" value="TreeGrafter"/>
</dbReference>
<comment type="caution">
    <text evidence="6">The sequence shown here is derived from an EMBL/GenBank/DDBJ whole genome shotgun (WGS) entry which is preliminary data.</text>
</comment>
<organism evidence="6 7">
    <name type="scientific">Actinidia chinensis var. chinensis</name>
    <name type="common">Chinese soft-hair kiwi</name>
    <dbReference type="NCBI Taxonomy" id="1590841"/>
    <lineage>
        <taxon>Eukaryota</taxon>
        <taxon>Viridiplantae</taxon>
        <taxon>Streptophyta</taxon>
        <taxon>Embryophyta</taxon>
        <taxon>Tracheophyta</taxon>
        <taxon>Spermatophyta</taxon>
        <taxon>Magnoliopsida</taxon>
        <taxon>eudicotyledons</taxon>
        <taxon>Gunneridae</taxon>
        <taxon>Pentapetalae</taxon>
        <taxon>asterids</taxon>
        <taxon>Ericales</taxon>
        <taxon>Actinidiaceae</taxon>
        <taxon>Actinidia</taxon>
    </lineage>
</organism>
<dbReference type="GO" id="GO:0004588">
    <property type="term" value="F:orotate phosphoribosyltransferase activity"/>
    <property type="evidence" value="ECO:0007669"/>
    <property type="project" value="TreeGrafter"/>
</dbReference>
<feature type="region of interest" description="Disordered" evidence="4">
    <location>
        <begin position="264"/>
        <end position="294"/>
    </location>
</feature>
<evidence type="ECO:0000256" key="2">
    <source>
        <dbReference type="ARBA" id="ARBA00022975"/>
    </source>
</evidence>
<protein>
    <submittedName>
        <fullName evidence="6">Orotidine 5'-phosphate decarboxylase</fullName>
    </submittedName>
</protein>
<keyword evidence="7" id="KW-1185">Reference proteome</keyword>
<feature type="compositionally biased region" description="Polar residues" evidence="4">
    <location>
        <begin position="271"/>
        <end position="294"/>
    </location>
</feature>
<reference evidence="6 7" key="1">
    <citation type="submission" date="2017-07" db="EMBL/GenBank/DDBJ databases">
        <title>An improved, manually edited Actinidia chinensis var. chinensis (kiwifruit) genome highlights the challenges associated with draft genomes and gene prediction in plants.</title>
        <authorList>
            <person name="Pilkington S."/>
            <person name="Crowhurst R."/>
            <person name="Hilario E."/>
            <person name="Nardozza S."/>
            <person name="Fraser L."/>
            <person name="Peng Y."/>
            <person name="Gunaseelan K."/>
            <person name="Simpson R."/>
            <person name="Tahir J."/>
            <person name="Deroles S."/>
            <person name="Templeton K."/>
            <person name="Luo Z."/>
            <person name="Davy M."/>
            <person name="Cheng C."/>
            <person name="Mcneilage M."/>
            <person name="Scaglione D."/>
            <person name="Liu Y."/>
            <person name="Zhang Q."/>
            <person name="Datson P."/>
            <person name="De Silva N."/>
            <person name="Gardiner S."/>
            <person name="Bassett H."/>
            <person name="Chagne D."/>
            <person name="Mccallum J."/>
            <person name="Dzierzon H."/>
            <person name="Deng C."/>
            <person name="Wang Y.-Y."/>
            <person name="Barron N."/>
            <person name="Manako K."/>
            <person name="Bowen J."/>
            <person name="Foster T."/>
            <person name="Erridge Z."/>
            <person name="Tiffin H."/>
            <person name="Waite C."/>
            <person name="Davies K."/>
            <person name="Grierson E."/>
            <person name="Laing W."/>
            <person name="Kirk R."/>
            <person name="Chen X."/>
            <person name="Wood M."/>
            <person name="Montefiori M."/>
            <person name="Brummell D."/>
            <person name="Schwinn K."/>
            <person name="Catanach A."/>
            <person name="Fullerton C."/>
            <person name="Li D."/>
            <person name="Meiyalaghan S."/>
            <person name="Nieuwenhuizen N."/>
            <person name="Read N."/>
            <person name="Prakash R."/>
            <person name="Hunter D."/>
            <person name="Zhang H."/>
            <person name="Mckenzie M."/>
            <person name="Knabel M."/>
            <person name="Harris A."/>
            <person name="Allan A."/>
            <person name="Chen A."/>
            <person name="Janssen B."/>
            <person name="Plunkett B."/>
            <person name="Dwamena C."/>
            <person name="Voogd C."/>
            <person name="Leif D."/>
            <person name="Lafferty D."/>
            <person name="Souleyre E."/>
            <person name="Varkonyi-Gasic E."/>
            <person name="Gambi F."/>
            <person name="Hanley J."/>
            <person name="Yao J.-L."/>
            <person name="Cheung J."/>
            <person name="David K."/>
            <person name="Warren B."/>
            <person name="Marsh K."/>
            <person name="Snowden K."/>
            <person name="Lin-Wang K."/>
            <person name="Brian L."/>
            <person name="Martinez-Sanchez M."/>
            <person name="Wang M."/>
            <person name="Ileperuma N."/>
            <person name="Macnee N."/>
            <person name="Campin R."/>
            <person name="Mcatee P."/>
            <person name="Drummond R."/>
            <person name="Espley R."/>
            <person name="Ireland H."/>
            <person name="Wu R."/>
            <person name="Atkinson R."/>
            <person name="Karunairetnam S."/>
            <person name="Bulley S."/>
            <person name="Chunkath S."/>
            <person name="Hanley Z."/>
            <person name="Storey R."/>
            <person name="Thrimawithana A."/>
            <person name="Thomson S."/>
            <person name="David C."/>
            <person name="Testolin R."/>
        </authorList>
    </citation>
    <scope>NUCLEOTIDE SEQUENCE [LARGE SCALE GENOMIC DNA]</scope>
    <source>
        <strain evidence="7">cv. Red5</strain>
        <tissue evidence="6">Young leaf</tissue>
    </source>
</reference>
<gene>
    <name evidence="6" type="ORF">CEY00_Acc09247</name>
</gene>
<dbReference type="InterPro" id="IPR000836">
    <property type="entry name" value="PRTase_dom"/>
</dbReference>
<dbReference type="STRING" id="1590841.A0A2R6R9U7"/>
<comment type="pathway">
    <text evidence="1">Pyrimidine metabolism; UMP biosynthesis via de novo pathway.</text>
</comment>
<evidence type="ECO:0000256" key="4">
    <source>
        <dbReference type="SAM" id="MobiDB-lite"/>
    </source>
</evidence>
<dbReference type="Proteomes" id="UP000241394">
    <property type="component" value="Chromosome LG8"/>
</dbReference>
<feature type="coiled-coil region" evidence="3">
    <location>
        <begin position="490"/>
        <end position="538"/>
    </location>
</feature>
<dbReference type="Gramene" id="PSS24325">
    <property type="protein sequence ID" value="PSS24325"/>
    <property type="gene ID" value="CEY00_Acc09247"/>
</dbReference>
<dbReference type="InterPro" id="IPR029466">
    <property type="entry name" value="NAM-associated_C"/>
</dbReference>
<name>A0A2R6R9U7_ACTCC</name>